<gene>
    <name evidence="1" type="ORF">Ae201684_008455</name>
</gene>
<dbReference type="EMBL" id="VJMJ01000102">
    <property type="protein sequence ID" value="KAF0734982.1"/>
    <property type="molecule type" value="Genomic_DNA"/>
</dbReference>
<reference evidence="1 2" key="1">
    <citation type="submission" date="2019-07" db="EMBL/GenBank/DDBJ databases">
        <title>Genomics analysis of Aphanomyces spp. identifies a new class of oomycete effector associated with host adaptation.</title>
        <authorList>
            <person name="Gaulin E."/>
        </authorList>
    </citation>
    <scope>NUCLEOTIDE SEQUENCE [LARGE SCALE GENOMIC DNA]</scope>
    <source>
        <strain evidence="1 2">ATCC 201684</strain>
    </source>
</reference>
<name>A0A6G0X4Z8_9STRA</name>
<sequence>MLFESEEWPSLFSHLTKSNEPIMTLEHKRLLYESILTKSEDESEAQNQLIVVSDLLNFILVRQPQQRPDLKAIHDKLSNYELQLADKSIPLTPALTPIDIMCNQVRILDMHRPERWDKIKLFHRIYLGCKAEWDGESVLYLTCCTNTATIRPTSCLAVPQPHSTSSSAQEIHFAEHFLKQVQLLCKLLWDLYLTNKTVLVSVTSQEMLRGIMPAMFVFQMTFFGLSTFEIVKQLWRPNDTALIPKNEDLAAILCWEEKRCWVSFSTPAYQVVFQQSQILM</sequence>
<dbReference type="Proteomes" id="UP000481153">
    <property type="component" value="Unassembled WGS sequence"/>
</dbReference>
<evidence type="ECO:0000313" key="1">
    <source>
        <dbReference type="EMBL" id="KAF0734982.1"/>
    </source>
</evidence>
<evidence type="ECO:0008006" key="3">
    <source>
        <dbReference type="Google" id="ProtNLM"/>
    </source>
</evidence>
<protein>
    <recommendedName>
        <fullName evidence="3">Protein kinase domain-containing protein</fullName>
    </recommendedName>
</protein>
<proteinExistence type="predicted"/>
<comment type="caution">
    <text evidence="1">The sequence shown here is derived from an EMBL/GenBank/DDBJ whole genome shotgun (WGS) entry which is preliminary data.</text>
</comment>
<accession>A0A6G0X4Z8</accession>
<keyword evidence="2" id="KW-1185">Reference proteome</keyword>
<evidence type="ECO:0000313" key="2">
    <source>
        <dbReference type="Proteomes" id="UP000481153"/>
    </source>
</evidence>
<organism evidence="1 2">
    <name type="scientific">Aphanomyces euteiches</name>
    <dbReference type="NCBI Taxonomy" id="100861"/>
    <lineage>
        <taxon>Eukaryota</taxon>
        <taxon>Sar</taxon>
        <taxon>Stramenopiles</taxon>
        <taxon>Oomycota</taxon>
        <taxon>Saprolegniomycetes</taxon>
        <taxon>Saprolegniales</taxon>
        <taxon>Verrucalvaceae</taxon>
        <taxon>Aphanomyces</taxon>
    </lineage>
</organism>
<dbReference type="AlphaFoldDB" id="A0A6G0X4Z8"/>